<evidence type="ECO:0000313" key="3">
    <source>
        <dbReference type="Proteomes" id="UP000612585"/>
    </source>
</evidence>
<keyword evidence="3" id="KW-1185">Reference proteome</keyword>
<evidence type="ECO:0000313" key="2">
    <source>
        <dbReference type="EMBL" id="GIJ63151.1"/>
    </source>
</evidence>
<comment type="caution">
    <text evidence="2">The sequence shown here is derived from an EMBL/GenBank/DDBJ whole genome shotgun (WGS) entry which is preliminary data.</text>
</comment>
<reference evidence="2" key="1">
    <citation type="submission" date="2021-01" db="EMBL/GenBank/DDBJ databases">
        <title>Whole genome shotgun sequence of Virgisporangium aurantiacum NBRC 16421.</title>
        <authorList>
            <person name="Komaki H."/>
            <person name="Tamura T."/>
        </authorList>
    </citation>
    <scope>NUCLEOTIDE SEQUENCE</scope>
    <source>
        <strain evidence="2">NBRC 16421</strain>
    </source>
</reference>
<dbReference type="AlphaFoldDB" id="A0A8J3ZFX6"/>
<feature type="compositionally biased region" description="Polar residues" evidence="1">
    <location>
        <begin position="75"/>
        <end position="87"/>
    </location>
</feature>
<accession>A0A8J3ZFX6</accession>
<evidence type="ECO:0000256" key="1">
    <source>
        <dbReference type="SAM" id="MobiDB-lite"/>
    </source>
</evidence>
<dbReference type="Proteomes" id="UP000612585">
    <property type="component" value="Unassembled WGS sequence"/>
</dbReference>
<gene>
    <name evidence="2" type="ORF">Vau01_106670</name>
</gene>
<organism evidence="2 3">
    <name type="scientific">Virgisporangium aurantiacum</name>
    <dbReference type="NCBI Taxonomy" id="175570"/>
    <lineage>
        <taxon>Bacteria</taxon>
        <taxon>Bacillati</taxon>
        <taxon>Actinomycetota</taxon>
        <taxon>Actinomycetes</taxon>
        <taxon>Micromonosporales</taxon>
        <taxon>Micromonosporaceae</taxon>
        <taxon>Virgisporangium</taxon>
    </lineage>
</organism>
<sequence length="96" mass="9818">MYRGDPLGLALWAVDQKSWAIRPDGPAPIRMAVGLVSVRVRTAGADASSDVQRPSAHPSPALGAAGDVNPAVGVQQVSPPHASQPSWTAAAAMTKP</sequence>
<feature type="region of interest" description="Disordered" evidence="1">
    <location>
        <begin position="44"/>
        <end position="96"/>
    </location>
</feature>
<name>A0A8J3ZFX6_9ACTN</name>
<protein>
    <submittedName>
        <fullName evidence="2">Uncharacterized protein</fullName>
    </submittedName>
</protein>
<dbReference type="EMBL" id="BOPG01000089">
    <property type="protein sequence ID" value="GIJ63151.1"/>
    <property type="molecule type" value="Genomic_DNA"/>
</dbReference>
<proteinExistence type="predicted"/>